<evidence type="ECO:0000313" key="1">
    <source>
        <dbReference type="EMBL" id="CAG8847916.1"/>
    </source>
</evidence>
<name>A0ABN7X5V3_GIGMA</name>
<sequence>DNNNTLLTNRPFHCANYFVHRFQSLKSHLYKKPDLIGFGDITNFFDRVEFQNQ</sequence>
<protein>
    <submittedName>
        <fullName evidence="1">36422_t:CDS:1</fullName>
    </submittedName>
</protein>
<comment type="caution">
    <text evidence="1">The sequence shown here is derived from an EMBL/GenBank/DDBJ whole genome shotgun (WGS) entry which is preliminary data.</text>
</comment>
<evidence type="ECO:0000313" key="2">
    <source>
        <dbReference type="Proteomes" id="UP000789901"/>
    </source>
</evidence>
<dbReference type="Proteomes" id="UP000789901">
    <property type="component" value="Unassembled WGS sequence"/>
</dbReference>
<dbReference type="EMBL" id="CAJVQB010089850">
    <property type="protein sequence ID" value="CAG8847916.1"/>
    <property type="molecule type" value="Genomic_DNA"/>
</dbReference>
<reference evidence="1 2" key="1">
    <citation type="submission" date="2021-06" db="EMBL/GenBank/DDBJ databases">
        <authorList>
            <person name="Kallberg Y."/>
            <person name="Tangrot J."/>
            <person name="Rosling A."/>
        </authorList>
    </citation>
    <scope>NUCLEOTIDE SEQUENCE [LARGE SCALE GENOMIC DNA]</scope>
    <source>
        <strain evidence="1 2">120-4 pot B 10/14</strain>
    </source>
</reference>
<feature type="non-terminal residue" evidence="1">
    <location>
        <position position="53"/>
    </location>
</feature>
<gene>
    <name evidence="1" type="ORF">GMARGA_LOCUS38916</name>
</gene>
<accession>A0ABN7X5V3</accession>
<keyword evidence="2" id="KW-1185">Reference proteome</keyword>
<proteinExistence type="predicted"/>
<feature type="non-terminal residue" evidence="1">
    <location>
        <position position="1"/>
    </location>
</feature>
<organism evidence="1 2">
    <name type="scientific">Gigaspora margarita</name>
    <dbReference type="NCBI Taxonomy" id="4874"/>
    <lineage>
        <taxon>Eukaryota</taxon>
        <taxon>Fungi</taxon>
        <taxon>Fungi incertae sedis</taxon>
        <taxon>Mucoromycota</taxon>
        <taxon>Glomeromycotina</taxon>
        <taxon>Glomeromycetes</taxon>
        <taxon>Diversisporales</taxon>
        <taxon>Gigasporaceae</taxon>
        <taxon>Gigaspora</taxon>
    </lineage>
</organism>